<sequence>NGKEDGNGWETLVEEDDLKVYRRLVPGPFEMYEYKCVGTYYDITPNVQNDLKYRKEWDSNVMSLKWQGIQAHRWYSITKPAPERYQDDTYTRKFSG</sequence>
<organism evidence="1 2">
    <name type="scientific">Ancylostoma duodenale</name>
    <dbReference type="NCBI Taxonomy" id="51022"/>
    <lineage>
        <taxon>Eukaryota</taxon>
        <taxon>Metazoa</taxon>
        <taxon>Ecdysozoa</taxon>
        <taxon>Nematoda</taxon>
        <taxon>Chromadorea</taxon>
        <taxon>Rhabditida</taxon>
        <taxon>Rhabditina</taxon>
        <taxon>Rhabditomorpha</taxon>
        <taxon>Strongyloidea</taxon>
        <taxon>Ancylostomatidae</taxon>
        <taxon>Ancylostomatinae</taxon>
        <taxon>Ancylostoma</taxon>
    </lineage>
</organism>
<dbReference type="SUPFAM" id="SSF55961">
    <property type="entry name" value="Bet v1-like"/>
    <property type="match status" value="1"/>
</dbReference>
<name>A0A0C2FXQ6_9BILA</name>
<keyword evidence="2" id="KW-1185">Reference proteome</keyword>
<dbReference type="AlphaFoldDB" id="A0A0C2FXQ6"/>
<gene>
    <name evidence="1" type="ORF">ANCDUO_20259</name>
</gene>
<dbReference type="EMBL" id="KN752445">
    <property type="protein sequence ID" value="KIH49666.1"/>
    <property type="molecule type" value="Genomic_DNA"/>
</dbReference>
<reference evidence="1 2" key="1">
    <citation type="submission" date="2013-12" db="EMBL/GenBank/DDBJ databases">
        <title>Draft genome of the parsitic nematode Ancylostoma duodenale.</title>
        <authorList>
            <person name="Mitreva M."/>
        </authorList>
    </citation>
    <scope>NUCLEOTIDE SEQUENCE [LARGE SCALE GENOMIC DNA]</scope>
    <source>
        <strain evidence="1 2">Zhejiang</strain>
    </source>
</reference>
<accession>A0A0C2FXQ6</accession>
<proteinExistence type="predicted"/>
<evidence type="ECO:0000313" key="2">
    <source>
        <dbReference type="Proteomes" id="UP000054047"/>
    </source>
</evidence>
<dbReference type="OrthoDB" id="1295045at2759"/>
<dbReference type="Proteomes" id="UP000054047">
    <property type="component" value="Unassembled WGS sequence"/>
</dbReference>
<dbReference type="InterPro" id="IPR023393">
    <property type="entry name" value="START-like_dom_sf"/>
</dbReference>
<protein>
    <recommendedName>
        <fullName evidence="3">START domain-containing protein</fullName>
    </recommendedName>
</protein>
<feature type="non-terminal residue" evidence="1">
    <location>
        <position position="1"/>
    </location>
</feature>
<evidence type="ECO:0000313" key="1">
    <source>
        <dbReference type="EMBL" id="KIH49666.1"/>
    </source>
</evidence>
<dbReference type="Gene3D" id="3.30.530.20">
    <property type="match status" value="1"/>
</dbReference>
<evidence type="ECO:0008006" key="3">
    <source>
        <dbReference type="Google" id="ProtNLM"/>
    </source>
</evidence>